<dbReference type="SMART" id="SM00220">
    <property type="entry name" value="S_TKc"/>
    <property type="match status" value="1"/>
</dbReference>
<dbReference type="PROSITE" id="PS00108">
    <property type="entry name" value="PROTEIN_KINASE_ST"/>
    <property type="match status" value="1"/>
</dbReference>
<dbReference type="Pfam" id="PF00069">
    <property type="entry name" value="Pkinase"/>
    <property type="match status" value="1"/>
</dbReference>
<reference evidence="2 3" key="1">
    <citation type="submission" date="2020-01" db="EMBL/GenBank/DDBJ databases">
        <title>Identification and distribution of gene clusters putatively required for synthesis of sphingolipid metabolism inhibitors in phylogenetically diverse species of the filamentous fungus Fusarium.</title>
        <authorList>
            <person name="Kim H.-S."/>
            <person name="Busman M."/>
            <person name="Brown D.W."/>
            <person name="Divon H."/>
            <person name="Uhlig S."/>
            <person name="Proctor R.H."/>
        </authorList>
    </citation>
    <scope>NUCLEOTIDE SEQUENCE [LARGE SCALE GENOMIC DNA]</scope>
    <source>
        <strain evidence="2 3">NRRL 20459</strain>
    </source>
</reference>
<dbReference type="OrthoDB" id="4062651at2759"/>
<dbReference type="InterPro" id="IPR008271">
    <property type="entry name" value="Ser/Thr_kinase_AS"/>
</dbReference>
<proteinExistence type="predicted"/>
<dbReference type="GO" id="GO:0004674">
    <property type="term" value="F:protein serine/threonine kinase activity"/>
    <property type="evidence" value="ECO:0007669"/>
    <property type="project" value="TreeGrafter"/>
</dbReference>
<name>A0A8H4L631_9HYPO</name>
<dbReference type="GO" id="GO:0005524">
    <property type="term" value="F:ATP binding"/>
    <property type="evidence" value="ECO:0007669"/>
    <property type="project" value="InterPro"/>
</dbReference>
<dbReference type="Gene3D" id="1.10.510.10">
    <property type="entry name" value="Transferase(Phosphotransferase) domain 1"/>
    <property type="match status" value="1"/>
</dbReference>
<dbReference type="PROSITE" id="PS50011">
    <property type="entry name" value="PROTEIN_KINASE_DOM"/>
    <property type="match status" value="1"/>
</dbReference>
<gene>
    <name evidence="2" type="ORF">FALBO_10388</name>
</gene>
<protein>
    <submittedName>
        <fullName evidence="2">Serine threonine kinase</fullName>
    </submittedName>
</protein>
<keyword evidence="2" id="KW-0418">Kinase</keyword>
<dbReference type="PANTHER" id="PTHR24359:SF1">
    <property type="entry name" value="INHIBITOR OF NUCLEAR FACTOR KAPPA-B KINASE EPSILON SUBUNIT HOMOLOG 1-RELATED"/>
    <property type="match status" value="1"/>
</dbReference>
<accession>A0A8H4L631</accession>
<dbReference type="CDD" id="cd00180">
    <property type="entry name" value="PKc"/>
    <property type="match status" value="1"/>
</dbReference>
<feature type="domain" description="Protein kinase" evidence="1">
    <location>
        <begin position="40"/>
        <end position="365"/>
    </location>
</feature>
<keyword evidence="3" id="KW-1185">Reference proteome</keyword>
<evidence type="ECO:0000313" key="2">
    <source>
        <dbReference type="EMBL" id="KAF4462791.1"/>
    </source>
</evidence>
<keyword evidence="2" id="KW-0808">Transferase</keyword>
<comment type="caution">
    <text evidence="2">The sequence shown here is derived from an EMBL/GenBank/DDBJ whole genome shotgun (WGS) entry which is preliminary data.</text>
</comment>
<evidence type="ECO:0000259" key="1">
    <source>
        <dbReference type="PROSITE" id="PS50011"/>
    </source>
</evidence>
<dbReference type="AlphaFoldDB" id="A0A8H4L631"/>
<dbReference type="SUPFAM" id="SSF56112">
    <property type="entry name" value="Protein kinase-like (PK-like)"/>
    <property type="match status" value="1"/>
</dbReference>
<dbReference type="InterPro" id="IPR011009">
    <property type="entry name" value="Kinase-like_dom_sf"/>
</dbReference>
<organism evidence="2 3">
    <name type="scientific">Fusarium albosuccineum</name>
    <dbReference type="NCBI Taxonomy" id="1237068"/>
    <lineage>
        <taxon>Eukaryota</taxon>
        <taxon>Fungi</taxon>
        <taxon>Dikarya</taxon>
        <taxon>Ascomycota</taxon>
        <taxon>Pezizomycotina</taxon>
        <taxon>Sordariomycetes</taxon>
        <taxon>Hypocreomycetidae</taxon>
        <taxon>Hypocreales</taxon>
        <taxon>Nectriaceae</taxon>
        <taxon>Fusarium</taxon>
        <taxon>Fusarium decemcellulare species complex</taxon>
    </lineage>
</organism>
<dbReference type="InterPro" id="IPR000719">
    <property type="entry name" value="Prot_kinase_dom"/>
</dbReference>
<evidence type="ECO:0000313" key="3">
    <source>
        <dbReference type="Proteomes" id="UP000554235"/>
    </source>
</evidence>
<sequence>MLSPRIIDSFLENQWMFTAHVFEEGDEMVSLASRCILPFTSRAKDKKRGTFGTDFDKGKDANATAEHIHVALKELHGVPDDAGYNLEESWKLEANALFTTRSLKSRHLLRIIGAFKQSQGQDQRERYFLLLEWAQGGNLREFWLKEGSLRLSDDQIRQYLQQILGLCEAIEELHKDGTAYRGGNSLRPAIDQSQHHDGEGHVRHGDLKAANILIFPEETTAWLGVLKIADLGLAKAHFEATALRTQETRTKEATRQYLAPEMAMNPKQKRSRRFDIWSMGCILFESILWLLYGKDGLNAFWAMSSQLQRPDKDSLFFRIVSFGKEDRPAEAQVSKLFLKLVEQITNQDRSRQQSPTLIGDLLELVRDKLLIIEPTLGARPCNYG</sequence>
<dbReference type="PANTHER" id="PTHR24359">
    <property type="entry name" value="SERINE/THREONINE-PROTEIN KINASE SBK1"/>
    <property type="match status" value="1"/>
</dbReference>
<dbReference type="Proteomes" id="UP000554235">
    <property type="component" value="Unassembled WGS sequence"/>
</dbReference>
<dbReference type="EMBL" id="JAADYS010001479">
    <property type="protein sequence ID" value="KAF4462791.1"/>
    <property type="molecule type" value="Genomic_DNA"/>
</dbReference>